<keyword evidence="7" id="KW-0902">Two-component regulatory system</keyword>
<dbReference type="SUPFAM" id="SSF47384">
    <property type="entry name" value="Homodimeric domain of signal transducing histidine kinase"/>
    <property type="match status" value="1"/>
</dbReference>
<gene>
    <name evidence="10" type="ORF">SAMN05443668_1183</name>
</gene>
<sequence>MFDGTVPDETVGAQPGGGGLPPLERGLPPLDAADAFTAITRILDDVAGGPVEVPALRRVMDALEQLVGGVGAAFLLAEPGAMRAVATSDSVSWLTGRRLPLSGSSFARLFGGPHRTIEFGWADATPVLREDLRERGCEWILMTRVVRRFGPLGALAVAIESPRDGQLRTERAVLECLAAGVGALAVIRPDRLPDPIGTVAAAVPEGVAVVDAGGLIQAWNPAAEEITEGATDKMLNQPLPFPVPVPGQVREHRLQNGRWIEARCAALDASRRVVTFYDVSESRREDEAQNLFLATASHELRTPLTIIRGYADTLVTRWDQLDDVGRRSAAEVIGTRTRQLAALVDRLLSGDRAGGTRPETQAFDVRTALASALASAPANEDGHRLRARIPATLPAAIGEPDTIPTIVTELLTNAYKYSPDGGDIEVSAGADVSAVWFRVADRGVGVPPDQAESVFARFWQVDRGDQRRFGGVGLGLYIIRQLLDRQGGWVSLRPRLGGGSVVEVRLRRADHPRPTAEGPAS</sequence>
<accession>A0A1M7RKI5</accession>
<dbReference type="InterPro" id="IPR036890">
    <property type="entry name" value="HATPase_C_sf"/>
</dbReference>
<feature type="region of interest" description="Disordered" evidence="8">
    <location>
        <begin position="1"/>
        <end position="26"/>
    </location>
</feature>
<keyword evidence="11" id="KW-1185">Reference proteome</keyword>
<organism evidence="10 11">
    <name type="scientific">Cryptosporangium aurantiacum</name>
    <dbReference type="NCBI Taxonomy" id="134849"/>
    <lineage>
        <taxon>Bacteria</taxon>
        <taxon>Bacillati</taxon>
        <taxon>Actinomycetota</taxon>
        <taxon>Actinomycetes</taxon>
        <taxon>Cryptosporangiales</taxon>
        <taxon>Cryptosporangiaceae</taxon>
        <taxon>Cryptosporangium</taxon>
    </lineage>
</organism>
<dbReference type="STRING" id="134849.SAMN05443668_1183"/>
<dbReference type="InterPro" id="IPR003594">
    <property type="entry name" value="HATPase_dom"/>
</dbReference>
<proteinExistence type="predicted"/>
<dbReference type="CDD" id="cd00082">
    <property type="entry name" value="HisKA"/>
    <property type="match status" value="1"/>
</dbReference>
<evidence type="ECO:0000259" key="9">
    <source>
        <dbReference type="PROSITE" id="PS50109"/>
    </source>
</evidence>
<evidence type="ECO:0000256" key="1">
    <source>
        <dbReference type="ARBA" id="ARBA00000085"/>
    </source>
</evidence>
<dbReference type="GO" id="GO:0000155">
    <property type="term" value="F:phosphorelay sensor kinase activity"/>
    <property type="evidence" value="ECO:0007669"/>
    <property type="project" value="InterPro"/>
</dbReference>
<evidence type="ECO:0000256" key="7">
    <source>
        <dbReference type="ARBA" id="ARBA00023012"/>
    </source>
</evidence>
<dbReference type="GO" id="GO:0005886">
    <property type="term" value="C:plasma membrane"/>
    <property type="evidence" value="ECO:0007669"/>
    <property type="project" value="UniProtKB-SubCell"/>
</dbReference>
<dbReference type="SMART" id="SM00387">
    <property type="entry name" value="HATPase_c"/>
    <property type="match status" value="1"/>
</dbReference>
<dbReference type="Pfam" id="PF00512">
    <property type="entry name" value="HisKA"/>
    <property type="match status" value="1"/>
</dbReference>
<dbReference type="PANTHER" id="PTHR43711">
    <property type="entry name" value="TWO-COMPONENT HISTIDINE KINASE"/>
    <property type="match status" value="1"/>
</dbReference>
<dbReference type="PRINTS" id="PR00344">
    <property type="entry name" value="BCTRLSENSOR"/>
</dbReference>
<evidence type="ECO:0000256" key="5">
    <source>
        <dbReference type="ARBA" id="ARBA00022679"/>
    </source>
</evidence>
<comment type="subcellular location">
    <subcellularLocation>
        <location evidence="2">Cell membrane</location>
    </subcellularLocation>
</comment>
<dbReference type="InterPro" id="IPR005467">
    <property type="entry name" value="His_kinase_dom"/>
</dbReference>
<dbReference type="PROSITE" id="PS50109">
    <property type="entry name" value="HIS_KIN"/>
    <property type="match status" value="1"/>
</dbReference>
<dbReference type="InterPro" id="IPR036097">
    <property type="entry name" value="HisK_dim/P_sf"/>
</dbReference>
<dbReference type="EC" id="2.7.13.3" evidence="3"/>
<evidence type="ECO:0000256" key="6">
    <source>
        <dbReference type="ARBA" id="ARBA00022777"/>
    </source>
</evidence>
<dbReference type="InterPro" id="IPR050736">
    <property type="entry name" value="Sensor_HK_Regulatory"/>
</dbReference>
<protein>
    <recommendedName>
        <fullName evidence="3">histidine kinase</fullName>
        <ecNumber evidence="3">2.7.13.3</ecNumber>
    </recommendedName>
</protein>
<dbReference type="InterPro" id="IPR004358">
    <property type="entry name" value="Sig_transdc_His_kin-like_C"/>
</dbReference>
<evidence type="ECO:0000313" key="11">
    <source>
        <dbReference type="Proteomes" id="UP000184440"/>
    </source>
</evidence>
<comment type="catalytic activity">
    <reaction evidence="1">
        <text>ATP + protein L-histidine = ADP + protein N-phospho-L-histidine.</text>
        <dbReference type="EC" id="2.7.13.3"/>
    </reaction>
</comment>
<dbReference type="SUPFAM" id="SSF55874">
    <property type="entry name" value="ATPase domain of HSP90 chaperone/DNA topoisomerase II/histidine kinase"/>
    <property type="match status" value="1"/>
</dbReference>
<dbReference type="Gene3D" id="1.10.287.130">
    <property type="match status" value="1"/>
</dbReference>
<evidence type="ECO:0000313" key="10">
    <source>
        <dbReference type="EMBL" id="SHN46774.1"/>
    </source>
</evidence>
<dbReference type="PANTHER" id="PTHR43711:SF1">
    <property type="entry name" value="HISTIDINE KINASE 1"/>
    <property type="match status" value="1"/>
</dbReference>
<keyword evidence="5" id="KW-0808">Transferase</keyword>
<feature type="domain" description="Histidine kinase" evidence="9">
    <location>
        <begin position="295"/>
        <end position="510"/>
    </location>
</feature>
<keyword evidence="6 10" id="KW-0418">Kinase</keyword>
<evidence type="ECO:0000256" key="2">
    <source>
        <dbReference type="ARBA" id="ARBA00004236"/>
    </source>
</evidence>
<dbReference type="AlphaFoldDB" id="A0A1M7RKI5"/>
<evidence type="ECO:0000256" key="3">
    <source>
        <dbReference type="ARBA" id="ARBA00012438"/>
    </source>
</evidence>
<dbReference type="SUPFAM" id="SSF55785">
    <property type="entry name" value="PYP-like sensor domain (PAS domain)"/>
    <property type="match status" value="1"/>
</dbReference>
<dbReference type="InterPro" id="IPR035965">
    <property type="entry name" value="PAS-like_dom_sf"/>
</dbReference>
<keyword evidence="4" id="KW-0597">Phosphoprotein</keyword>
<dbReference type="SMART" id="SM00388">
    <property type="entry name" value="HisKA"/>
    <property type="match status" value="1"/>
</dbReference>
<reference evidence="10 11" key="1">
    <citation type="submission" date="2016-11" db="EMBL/GenBank/DDBJ databases">
        <authorList>
            <person name="Jaros S."/>
            <person name="Januszkiewicz K."/>
            <person name="Wedrychowicz H."/>
        </authorList>
    </citation>
    <scope>NUCLEOTIDE SEQUENCE [LARGE SCALE GENOMIC DNA]</scope>
    <source>
        <strain evidence="10 11">DSM 46144</strain>
    </source>
</reference>
<evidence type="ECO:0000256" key="4">
    <source>
        <dbReference type="ARBA" id="ARBA00022553"/>
    </source>
</evidence>
<name>A0A1M7RKI5_9ACTN</name>
<dbReference type="EMBL" id="FRCS01000018">
    <property type="protein sequence ID" value="SHN46774.1"/>
    <property type="molecule type" value="Genomic_DNA"/>
</dbReference>
<dbReference type="InterPro" id="IPR003661">
    <property type="entry name" value="HisK_dim/P_dom"/>
</dbReference>
<dbReference type="Proteomes" id="UP000184440">
    <property type="component" value="Unassembled WGS sequence"/>
</dbReference>
<evidence type="ECO:0000256" key="8">
    <source>
        <dbReference type="SAM" id="MobiDB-lite"/>
    </source>
</evidence>
<dbReference type="Pfam" id="PF02518">
    <property type="entry name" value="HATPase_c"/>
    <property type="match status" value="1"/>
</dbReference>
<dbReference type="Gene3D" id="3.30.565.10">
    <property type="entry name" value="Histidine kinase-like ATPase, C-terminal domain"/>
    <property type="match status" value="1"/>
</dbReference>
<dbReference type="Gene3D" id="3.30.450.20">
    <property type="entry name" value="PAS domain"/>
    <property type="match status" value="1"/>
</dbReference>